<reference evidence="2 3" key="1">
    <citation type="journal article" date="2019" name="Nat. Med.">
        <title>A library of human gut bacterial isolates paired with longitudinal multiomics data enables mechanistic microbiome research.</title>
        <authorList>
            <person name="Poyet M."/>
            <person name="Groussin M."/>
            <person name="Gibbons S.M."/>
            <person name="Avila-Pacheco J."/>
            <person name="Jiang X."/>
            <person name="Kearney S.M."/>
            <person name="Perrotta A.R."/>
            <person name="Berdy B."/>
            <person name="Zhao S."/>
            <person name="Lieberman T.D."/>
            <person name="Swanson P.K."/>
            <person name="Smith M."/>
            <person name="Roesemann S."/>
            <person name="Alexander J.E."/>
            <person name="Rich S.A."/>
            <person name="Livny J."/>
            <person name="Vlamakis H."/>
            <person name="Clish C."/>
            <person name="Bullock K."/>
            <person name="Deik A."/>
            <person name="Scott J."/>
            <person name="Pierce K.A."/>
            <person name="Xavier R.J."/>
            <person name="Alm E.J."/>
        </authorList>
    </citation>
    <scope>NUCLEOTIDE SEQUENCE [LARGE SCALE GENOMIC DNA]</scope>
    <source>
        <strain evidence="2 3">BIOML-A10</strain>
    </source>
</reference>
<dbReference type="GeneID" id="93116221"/>
<sequence>MEDKKLNEQESLELIARMIRNSKRNVRENAGGPALIWGYATVLTSLLVYAGWMLTHQYYSMYGWFLIPVFGGIGTFLFGRHEKPVLIKTYLDRVIFENGLDIKIK</sequence>
<organism evidence="2 3">
    <name type="scientific">Bacteroides salyersiae</name>
    <dbReference type="NCBI Taxonomy" id="291644"/>
    <lineage>
        <taxon>Bacteria</taxon>
        <taxon>Pseudomonadati</taxon>
        <taxon>Bacteroidota</taxon>
        <taxon>Bacteroidia</taxon>
        <taxon>Bacteroidales</taxon>
        <taxon>Bacteroidaceae</taxon>
        <taxon>Bacteroides</taxon>
    </lineage>
</organism>
<dbReference type="RefSeq" id="WP_007478446.1">
    <property type="nucleotide sequence ID" value="NZ_CAXSTI010000004.1"/>
</dbReference>
<keyword evidence="1" id="KW-0472">Membrane</keyword>
<gene>
    <name evidence="2" type="ORF">F3F73_19070</name>
</gene>
<dbReference type="EMBL" id="VWMK01000021">
    <property type="protein sequence ID" value="KAA3759969.1"/>
    <property type="molecule type" value="Genomic_DNA"/>
</dbReference>
<keyword evidence="1" id="KW-1133">Transmembrane helix</keyword>
<feature type="transmembrane region" description="Helical" evidence="1">
    <location>
        <begin position="61"/>
        <end position="79"/>
    </location>
</feature>
<evidence type="ECO:0000256" key="1">
    <source>
        <dbReference type="SAM" id="Phobius"/>
    </source>
</evidence>
<name>A0A7J4XEN4_9BACE</name>
<evidence type="ECO:0000313" key="3">
    <source>
        <dbReference type="Proteomes" id="UP000422221"/>
    </source>
</evidence>
<dbReference type="Proteomes" id="UP000422221">
    <property type="component" value="Unassembled WGS sequence"/>
</dbReference>
<keyword evidence="1" id="KW-0812">Transmembrane</keyword>
<accession>A0A7J4XEN4</accession>
<evidence type="ECO:0000313" key="2">
    <source>
        <dbReference type="EMBL" id="KAA3759969.1"/>
    </source>
</evidence>
<dbReference type="AlphaFoldDB" id="A0A7J4XEN4"/>
<comment type="caution">
    <text evidence="2">The sequence shown here is derived from an EMBL/GenBank/DDBJ whole genome shotgun (WGS) entry which is preliminary data.</text>
</comment>
<protein>
    <submittedName>
        <fullName evidence="2">Uncharacterized protein</fullName>
    </submittedName>
</protein>
<feature type="transmembrane region" description="Helical" evidence="1">
    <location>
        <begin position="34"/>
        <end position="55"/>
    </location>
</feature>
<proteinExistence type="predicted"/>